<dbReference type="InterPro" id="IPR011109">
    <property type="entry name" value="DNA_bind_recombinase_dom"/>
</dbReference>
<dbReference type="Gene3D" id="3.90.1750.20">
    <property type="entry name" value="Putative Large Serine Recombinase, Chain B, Domain 2"/>
    <property type="match status" value="1"/>
</dbReference>
<evidence type="ECO:0000259" key="3">
    <source>
        <dbReference type="PROSITE" id="PS51737"/>
    </source>
</evidence>
<dbReference type="InterPro" id="IPR038109">
    <property type="entry name" value="DNA_bind_recomb_sf"/>
</dbReference>
<dbReference type="Pfam" id="PF00239">
    <property type="entry name" value="Resolvase"/>
    <property type="match status" value="1"/>
</dbReference>
<evidence type="ECO:0000256" key="1">
    <source>
        <dbReference type="SAM" id="Coils"/>
    </source>
</evidence>
<dbReference type="Pfam" id="PF13408">
    <property type="entry name" value="Zn_ribbon_recom"/>
    <property type="match status" value="1"/>
</dbReference>
<feature type="domain" description="Recombinase" evidence="3">
    <location>
        <begin position="150"/>
        <end position="293"/>
    </location>
</feature>
<organism evidence="4 5">
    <name type="scientific">Notoacmeibacter marinus</name>
    <dbReference type="NCBI Taxonomy" id="1876515"/>
    <lineage>
        <taxon>Bacteria</taxon>
        <taxon>Pseudomonadati</taxon>
        <taxon>Pseudomonadota</taxon>
        <taxon>Alphaproteobacteria</taxon>
        <taxon>Hyphomicrobiales</taxon>
        <taxon>Notoacmeibacteraceae</taxon>
        <taxon>Notoacmeibacter</taxon>
    </lineage>
</organism>
<dbReference type="PANTHER" id="PTHR30461">
    <property type="entry name" value="DNA-INVERTASE FROM LAMBDOID PROPHAGE"/>
    <property type="match status" value="1"/>
</dbReference>
<keyword evidence="5" id="KW-1185">Reference proteome</keyword>
<dbReference type="Pfam" id="PF07508">
    <property type="entry name" value="Recombinase"/>
    <property type="match status" value="1"/>
</dbReference>
<dbReference type="InterPro" id="IPR036162">
    <property type="entry name" value="Resolvase-like_N_sf"/>
</dbReference>
<accession>A0A231V472</accession>
<dbReference type="PROSITE" id="PS51737">
    <property type="entry name" value="RECOMBINASE_DNA_BIND"/>
    <property type="match status" value="1"/>
</dbReference>
<dbReference type="SMART" id="SM00857">
    <property type="entry name" value="Resolvase"/>
    <property type="match status" value="1"/>
</dbReference>
<name>A0A231V472_9HYPH</name>
<proteinExistence type="predicted"/>
<dbReference type="Proteomes" id="UP000215405">
    <property type="component" value="Unassembled WGS sequence"/>
</dbReference>
<dbReference type="AlphaFoldDB" id="A0A231V472"/>
<evidence type="ECO:0000313" key="4">
    <source>
        <dbReference type="EMBL" id="OXT02983.1"/>
    </source>
</evidence>
<dbReference type="GO" id="GO:0003677">
    <property type="term" value="F:DNA binding"/>
    <property type="evidence" value="ECO:0007669"/>
    <property type="project" value="InterPro"/>
</dbReference>
<evidence type="ECO:0000313" key="5">
    <source>
        <dbReference type="Proteomes" id="UP000215405"/>
    </source>
</evidence>
<dbReference type="InterPro" id="IPR025827">
    <property type="entry name" value="Zn_ribbon_recom_dom"/>
</dbReference>
<sequence>MIRAAIYARYSSDQQREASIEDQIRVCRERAEREGWAVINCYTDHAISGASLMRPGIQMLMQDGAAGNFDVVLAEDLDRLSRDQEDIAGFYKRMSFADIEIHTLSDGKINDLHIGLKGTMNARFLKDLAQKTRRGLRGRVEAGKSGGGNSYGYKVVKKLDAKGEPIRGDREIIPEEAEIIRRIFMEFAAGHSPRAIAAGLNEEKIPGPRGKEWGASTIYGNRRRGNGILNNDLYIGKLVWNRLRYIKDPDTGKRVSRLNPKSEWLTTDVPELRIVDDELWQRVKGLQDELAEKGDFRKCPRPPKLLSHLLKCSECGGGFSKISNTHYGCSTARNKATCTNRRAIKQDALEEAVINALRTHLMDAELCERFCEEYTAHMNHLIKSRTTQRARYERELRELDKQTDNIIEAIKAGLANQRLKEELDSICERESELKLLLTNLAAPPPILHPSMALRYKEEVTNLVRTLNDPDHRAEASQLLRKLVDKIVLKPDPDGTGLLIDLYGDLAGILNFAAHKDNPLKLKEISMWQETLVAGVGFEPTTFRL</sequence>
<dbReference type="EMBL" id="NBYO01000001">
    <property type="protein sequence ID" value="OXT02983.1"/>
    <property type="molecule type" value="Genomic_DNA"/>
</dbReference>
<reference evidence="5" key="1">
    <citation type="journal article" date="2017" name="Int. J. Syst. Evol. Microbiol.">
        <title>Notoacmeibacter marinus gen. nov., sp. nov., isolated from the gut of a limpet and proposal of Notoacmeibacteraceae fam. nov. in the order Rhizobiales of the class Alphaproteobacteria.</title>
        <authorList>
            <person name="Huang Z."/>
            <person name="Guo F."/>
            <person name="Lai Q."/>
        </authorList>
    </citation>
    <scope>NUCLEOTIDE SEQUENCE [LARGE SCALE GENOMIC DNA]</scope>
    <source>
        <strain evidence="5">XMTR2A4</strain>
    </source>
</reference>
<dbReference type="InterPro" id="IPR006119">
    <property type="entry name" value="Resolv_N"/>
</dbReference>
<dbReference type="PROSITE" id="PS51736">
    <property type="entry name" value="RECOMBINASES_3"/>
    <property type="match status" value="1"/>
</dbReference>
<comment type="caution">
    <text evidence="4">The sequence shown here is derived from an EMBL/GenBank/DDBJ whole genome shotgun (WGS) entry which is preliminary data.</text>
</comment>
<dbReference type="SUPFAM" id="SSF53041">
    <property type="entry name" value="Resolvase-like"/>
    <property type="match status" value="1"/>
</dbReference>
<keyword evidence="1" id="KW-0175">Coiled coil</keyword>
<evidence type="ECO:0000259" key="2">
    <source>
        <dbReference type="PROSITE" id="PS51736"/>
    </source>
</evidence>
<feature type="domain" description="Resolvase/invertase-type recombinase catalytic" evidence="2">
    <location>
        <begin position="3"/>
        <end position="151"/>
    </location>
</feature>
<dbReference type="Gene3D" id="3.40.50.1390">
    <property type="entry name" value="Resolvase, N-terminal catalytic domain"/>
    <property type="match status" value="1"/>
</dbReference>
<dbReference type="PANTHER" id="PTHR30461:SF23">
    <property type="entry name" value="DNA RECOMBINASE-RELATED"/>
    <property type="match status" value="1"/>
</dbReference>
<feature type="coiled-coil region" evidence="1">
    <location>
        <begin position="382"/>
        <end position="409"/>
    </location>
</feature>
<dbReference type="CDD" id="cd00338">
    <property type="entry name" value="Ser_Recombinase"/>
    <property type="match status" value="1"/>
</dbReference>
<dbReference type="GO" id="GO:0000150">
    <property type="term" value="F:DNA strand exchange activity"/>
    <property type="evidence" value="ECO:0007669"/>
    <property type="project" value="InterPro"/>
</dbReference>
<protein>
    <submittedName>
        <fullName evidence="4">Resolvase</fullName>
    </submittedName>
</protein>
<gene>
    <name evidence="4" type="ORF">B7H23_07620</name>
</gene>
<dbReference type="InterPro" id="IPR050639">
    <property type="entry name" value="SSR_resolvase"/>
</dbReference>